<dbReference type="Proteomes" id="UP000805193">
    <property type="component" value="Unassembled WGS sequence"/>
</dbReference>
<evidence type="ECO:0000313" key="1">
    <source>
        <dbReference type="EMBL" id="KAG0417324.1"/>
    </source>
</evidence>
<sequence length="462" mass="50673">MTSDIESSNAPMSIDMDEAHASTSTIIKDGYEIPPIHYTAGTMSTSSSTIVSTNDELHSDDGDYEVVHGKKRRKTNQSSASGSKEKTNLQVGFTVLYMPTDTSKVASLSKFKLTDYLNNVAPDMVSVVRINKARNIVAVDVKKPALKAELLKLTKLCSLPVRAFLPSDRTNCYGVLRDIDPDCTETDIKTRLQSTTCITEVKRLGKTSPVVRVSFATKVAPQHVNVGLVRTEVIPYRARPLQCYRCHKFGHIAAACAEETQLCSRCGQCHEDKCEVNPCCVNCHGNHASNAPECPVRAREAEVARYKLEHNTTFREAKSAVHAKRQANKIMDSNNIPEPSASTNNTLPLTAQDFPPLEDVESTPANLVTAKSTTTTTLPVSRKPSFWDKPHIKNITSHKASNVHMTGPNQESGTKTDSVFKAIIPLIFTALRKILATTSQTSTLYQVIKAVITIEPIIAMLC</sequence>
<keyword evidence="2" id="KW-1185">Reference proteome</keyword>
<protein>
    <submittedName>
        <fullName evidence="1">Uncharacterized protein</fullName>
    </submittedName>
</protein>
<accession>A0AC60PD66</accession>
<evidence type="ECO:0000313" key="2">
    <source>
        <dbReference type="Proteomes" id="UP000805193"/>
    </source>
</evidence>
<proteinExistence type="predicted"/>
<name>A0AC60PD66_IXOPE</name>
<gene>
    <name evidence="1" type="ORF">HPB47_005699</name>
</gene>
<reference evidence="1 2" key="1">
    <citation type="journal article" date="2020" name="Cell">
        <title>Large-Scale Comparative Analyses of Tick Genomes Elucidate Their Genetic Diversity and Vector Capacities.</title>
        <authorList>
            <consortium name="Tick Genome and Microbiome Consortium (TIGMIC)"/>
            <person name="Jia N."/>
            <person name="Wang J."/>
            <person name="Shi W."/>
            <person name="Du L."/>
            <person name="Sun Y."/>
            <person name="Zhan W."/>
            <person name="Jiang J.F."/>
            <person name="Wang Q."/>
            <person name="Zhang B."/>
            <person name="Ji P."/>
            <person name="Bell-Sakyi L."/>
            <person name="Cui X.M."/>
            <person name="Yuan T.T."/>
            <person name="Jiang B.G."/>
            <person name="Yang W.F."/>
            <person name="Lam T.T."/>
            <person name="Chang Q.C."/>
            <person name="Ding S.J."/>
            <person name="Wang X.J."/>
            <person name="Zhu J.G."/>
            <person name="Ruan X.D."/>
            <person name="Zhao L."/>
            <person name="Wei J.T."/>
            <person name="Ye R.Z."/>
            <person name="Que T.C."/>
            <person name="Du C.H."/>
            <person name="Zhou Y.H."/>
            <person name="Cheng J.X."/>
            <person name="Dai P.F."/>
            <person name="Guo W.B."/>
            <person name="Han X.H."/>
            <person name="Huang E.J."/>
            <person name="Li L.F."/>
            <person name="Wei W."/>
            <person name="Gao Y.C."/>
            <person name="Liu J.Z."/>
            <person name="Shao H.Z."/>
            <person name="Wang X."/>
            <person name="Wang C.C."/>
            <person name="Yang T.C."/>
            <person name="Huo Q.B."/>
            <person name="Li W."/>
            <person name="Chen H.Y."/>
            <person name="Chen S.E."/>
            <person name="Zhou L.G."/>
            <person name="Ni X.B."/>
            <person name="Tian J.H."/>
            <person name="Sheng Y."/>
            <person name="Liu T."/>
            <person name="Pan Y.S."/>
            <person name="Xia L.Y."/>
            <person name="Li J."/>
            <person name="Zhao F."/>
            <person name="Cao W.C."/>
        </authorList>
    </citation>
    <scope>NUCLEOTIDE SEQUENCE [LARGE SCALE GENOMIC DNA]</scope>
    <source>
        <strain evidence="1">Iper-2018</strain>
    </source>
</reference>
<dbReference type="EMBL" id="JABSTQ010010858">
    <property type="protein sequence ID" value="KAG0417324.1"/>
    <property type="molecule type" value="Genomic_DNA"/>
</dbReference>
<comment type="caution">
    <text evidence="1">The sequence shown here is derived from an EMBL/GenBank/DDBJ whole genome shotgun (WGS) entry which is preliminary data.</text>
</comment>
<organism evidence="1 2">
    <name type="scientific">Ixodes persulcatus</name>
    <name type="common">Taiga tick</name>
    <dbReference type="NCBI Taxonomy" id="34615"/>
    <lineage>
        <taxon>Eukaryota</taxon>
        <taxon>Metazoa</taxon>
        <taxon>Ecdysozoa</taxon>
        <taxon>Arthropoda</taxon>
        <taxon>Chelicerata</taxon>
        <taxon>Arachnida</taxon>
        <taxon>Acari</taxon>
        <taxon>Parasitiformes</taxon>
        <taxon>Ixodida</taxon>
        <taxon>Ixodoidea</taxon>
        <taxon>Ixodidae</taxon>
        <taxon>Ixodinae</taxon>
        <taxon>Ixodes</taxon>
    </lineage>
</organism>